<gene>
    <name evidence="1" type="ORF">UFOVP325_18</name>
    <name evidence="2" type="ORF">UFOVP430_13</name>
</gene>
<organism evidence="1">
    <name type="scientific">uncultured Caudovirales phage</name>
    <dbReference type="NCBI Taxonomy" id="2100421"/>
    <lineage>
        <taxon>Viruses</taxon>
        <taxon>Duplodnaviria</taxon>
        <taxon>Heunggongvirae</taxon>
        <taxon>Uroviricota</taxon>
        <taxon>Caudoviricetes</taxon>
        <taxon>Peduoviridae</taxon>
        <taxon>Maltschvirus</taxon>
        <taxon>Maltschvirus maltsch</taxon>
    </lineage>
</organism>
<evidence type="ECO:0000313" key="1">
    <source>
        <dbReference type="EMBL" id="CAB4137156.1"/>
    </source>
</evidence>
<proteinExistence type="predicted"/>
<dbReference type="EMBL" id="LR796338">
    <property type="protein sequence ID" value="CAB4137156.1"/>
    <property type="molecule type" value="Genomic_DNA"/>
</dbReference>
<evidence type="ECO:0000313" key="2">
    <source>
        <dbReference type="EMBL" id="CAB4147158.1"/>
    </source>
</evidence>
<sequence>MNNVEDIYRKYNPMSEPASFANIAFDTGVIAERQRIIKLLEEQDSVSAEWAITLIKGEPNA</sequence>
<dbReference type="EMBL" id="LR796481">
    <property type="protein sequence ID" value="CAB4147158.1"/>
    <property type="molecule type" value="Genomic_DNA"/>
</dbReference>
<protein>
    <submittedName>
        <fullName evidence="1">Uncharacterized protein</fullName>
    </submittedName>
</protein>
<name>A0A6J5LW27_9CAUD</name>
<accession>A0A6J5LW27</accession>
<reference evidence="1" key="1">
    <citation type="submission" date="2020-04" db="EMBL/GenBank/DDBJ databases">
        <authorList>
            <person name="Chiriac C."/>
            <person name="Salcher M."/>
            <person name="Ghai R."/>
            <person name="Kavagutti S V."/>
        </authorList>
    </citation>
    <scope>NUCLEOTIDE SEQUENCE</scope>
</reference>